<dbReference type="RefSeq" id="WP_129331826.1">
    <property type="nucleotide sequence ID" value="NZ_SDVB01000196.1"/>
</dbReference>
<feature type="transmembrane region" description="Helical" evidence="1">
    <location>
        <begin position="114"/>
        <end position="137"/>
    </location>
</feature>
<evidence type="ECO:0000256" key="1">
    <source>
        <dbReference type="SAM" id="Phobius"/>
    </source>
</evidence>
<comment type="caution">
    <text evidence="2">The sequence shown here is derived from an EMBL/GenBank/DDBJ whole genome shotgun (WGS) entry which is preliminary data.</text>
</comment>
<organism evidence="2 3">
    <name type="scientific">Ciceribacter ferrooxidans</name>
    <dbReference type="NCBI Taxonomy" id="2509717"/>
    <lineage>
        <taxon>Bacteria</taxon>
        <taxon>Pseudomonadati</taxon>
        <taxon>Pseudomonadota</taxon>
        <taxon>Alphaproteobacteria</taxon>
        <taxon>Hyphomicrobiales</taxon>
        <taxon>Rhizobiaceae</taxon>
        <taxon>Ciceribacter</taxon>
    </lineage>
</organism>
<keyword evidence="3" id="KW-1185">Reference proteome</keyword>
<dbReference type="InterPro" id="IPR018681">
    <property type="entry name" value="DUF2165_transmembrane"/>
</dbReference>
<keyword evidence="1" id="KW-0472">Membrane</keyword>
<feature type="transmembrane region" description="Helical" evidence="1">
    <location>
        <begin position="144"/>
        <end position="162"/>
    </location>
</feature>
<gene>
    <name evidence="2" type="ORF">EUU22_09690</name>
</gene>
<dbReference type="Proteomes" id="UP000291088">
    <property type="component" value="Unassembled WGS sequence"/>
</dbReference>
<keyword evidence="1" id="KW-0812">Transmembrane</keyword>
<keyword evidence="1" id="KW-1133">Transmembrane helix</keyword>
<sequence>MTQFASLLLLKTVLLSGLALWLSVVVVNNLTAFRGGVFSVGSMMAMQLFDQAPAISTPLLSRRVTSEGWHRLVYGFVVIVEIVVALLLVYAALASLGAFLGYADATAAIGYANLALAGFVAMGLIMLVGGAWFAYYIRQEGAQITHFALIGLGLAAGLVINIPTP</sequence>
<accession>A0A4Q2T8G8</accession>
<dbReference type="EMBL" id="SDVB01000196">
    <property type="protein sequence ID" value="RYC15297.1"/>
    <property type="molecule type" value="Genomic_DNA"/>
</dbReference>
<feature type="transmembrane region" description="Helical" evidence="1">
    <location>
        <begin position="72"/>
        <end position="102"/>
    </location>
</feature>
<dbReference type="Pfam" id="PF09933">
    <property type="entry name" value="DUF2165"/>
    <property type="match status" value="1"/>
</dbReference>
<dbReference type="AlphaFoldDB" id="A0A4Q2T8G8"/>
<evidence type="ECO:0000313" key="2">
    <source>
        <dbReference type="EMBL" id="RYC15297.1"/>
    </source>
</evidence>
<dbReference type="OrthoDB" id="4230235at2"/>
<reference evidence="2 3" key="1">
    <citation type="submission" date="2019-01" db="EMBL/GenBank/DDBJ databases">
        <authorList>
            <person name="Deng T."/>
        </authorList>
    </citation>
    <scope>NUCLEOTIDE SEQUENCE [LARGE SCALE GENOMIC DNA]</scope>
    <source>
        <strain evidence="2 3">F8825</strain>
    </source>
</reference>
<proteinExistence type="predicted"/>
<name>A0A4Q2T8G8_9HYPH</name>
<evidence type="ECO:0000313" key="3">
    <source>
        <dbReference type="Proteomes" id="UP000291088"/>
    </source>
</evidence>
<protein>
    <submittedName>
        <fullName evidence="2">DUF2165 family protein</fullName>
    </submittedName>
</protein>